<reference evidence="1" key="1">
    <citation type="submission" date="2020-06" db="EMBL/GenBank/DDBJ databases">
        <authorList>
            <person name="Li T."/>
            <person name="Hu X."/>
            <person name="Zhang T."/>
            <person name="Song X."/>
            <person name="Zhang H."/>
            <person name="Dai N."/>
            <person name="Sheng W."/>
            <person name="Hou X."/>
            <person name="Wei L."/>
        </authorList>
    </citation>
    <scope>NUCLEOTIDE SEQUENCE</scope>
    <source>
        <strain evidence="1">G02</strain>
        <tissue evidence="1">Leaf</tissue>
    </source>
</reference>
<accession>A0AAW2TI11</accession>
<proteinExistence type="predicted"/>
<sequence>MDESGAPRIHVVGSGCIKCQFASKESSKASIVGTEERKLLRVSLKCSKLRISRQGIEGPIETCTEYCSRVSSAGDVGRLCNFSGLVGKLVD</sequence>
<reference evidence="1" key="2">
    <citation type="journal article" date="2024" name="Plant">
        <title>Genomic evolution and insights into agronomic trait innovations of Sesamum species.</title>
        <authorList>
            <person name="Miao H."/>
            <person name="Wang L."/>
            <person name="Qu L."/>
            <person name="Liu H."/>
            <person name="Sun Y."/>
            <person name="Le M."/>
            <person name="Wang Q."/>
            <person name="Wei S."/>
            <person name="Zheng Y."/>
            <person name="Lin W."/>
            <person name="Duan Y."/>
            <person name="Cao H."/>
            <person name="Xiong S."/>
            <person name="Wang X."/>
            <person name="Wei L."/>
            <person name="Li C."/>
            <person name="Ma Q."/>
            <person name="Ju M."/>
            <person name="Zhao R."/>
            <person name="Li G."/>
            <person name="Mu C."/>
            <person name="Tian Q."/>
            <person name="Mei H."/>
            <person name="Zhang T."/>
            <person name="Gao T."/>
            <person name="Zhang H."/>
        </authorList>
    </citation>
    <scope>NUCLEOTIDE SEQUENCE</scope>
    <source>
        <strain evidence="1">G02</strain>
    </source>
</reference>
<evidence type="ECO:0000313" key="1">
    <source>
        <dbReference type="EMBL" id="KAL0404274.1"/>
    </source>
</evidence>
<protein>
    <submittedName>
        <fullName evidence="1">Uncharacterized protein</fullName>
    </submittedName>
</protein>
<dbReference type="EMBL" id="JACGWJ010000008">
    <property type="protein sequence ID" value="KAL0404274.1"/>
    <property type="molecule type" value="Genomic_DNA"/>
</dbReference>
<dbReference type="AlphaFoldDB" id="A0AAW2TI11"/>
<organism evidence="1">
    <name type="scientific">Sesamum radiatum</name>
    <name type="common">Black benniseed</name>
    <dbReference type="NCBI Taxonomy" id="300843"/>
    <lineage>
        <taxon>Eukaryota</taxon>
        <taxon>Viridiplantae</taxon>
        <taxon>Streptophyta</taxon>
        <taxon>Embryophyta</taxon>
        <taxon>Tracheophyta</taxon>
        <taxon>Spermatophyta</taxon>
        <taxon>Magnoliopsida</taxon>
        <taxon>eudicotyledons</taxon>
        <taxon>Gunneridae</taxon>
        <taxon>Pentapetalae</taxon>
        <taxon>asterids</taxon>
        <taxon>lamiids</taxon>
        <taxon>Lamiales</taxon>
        <taxon>Pedaliaceae</taxon>
        <taxon>Sesamum</taxon>
    </lineage>
</organism>
<comment type="caution">
    <text evidence="1">The sequence shown here is derived from an EMBL/GenBank/DDBJ whole genome shotgun (WGS) entry which is preliminary data.</text>
</comment>
<gene>
    <name evidence="1" type="ORF">Sradi_2068200</name>
</gene>
<name>A0AAW2TI11_SESRA</name>